<dbReference type="AlphaFoldDB" id="A0AAD9GBK9"/>
<sequence>MANSFKVPRVSFKFPFEALVGIANFGTKGVKETYGVAKQSIIPRTGEQQIKKNVLEGCGGVMLNNIFNIVGNVLGSLIGETGSLLGKASGDKLRHLAIMRILLRTHKVKVIKRSVGLGEKFLKGLSNL</sequence>
<keyword evidence="2" id="KW-1185">Reference proteome</keyword>
<protein>
    <submittedName>
        <fullName evidence="1">Uncharacterized protein</fullName>
    </submittedName>
</protein>
<evidence type="ECO:0000313" key="1">
    <source>
        <dbReference type="EMBL" id="KAK1935312.1"/>
    </source>
</evidence>
<dbReference type="EMBL" id="JAHBMH010000055">
    <property type="protein sequence ID" value="KAK1935312.1"/>
    <property type="molecule type" value="Genomic_DNA"/>
</dbReference>
<accession>A0AAD9GBK9</accession>
<comment type="caution">
    <text evidence="1">The sequence shown here is derived from an EMBL/GenBank/DDBJ whole genome shotgun (WGS) entry which is preliminary data.</text>
</comment>
<reference evidence="1" key="1">
    <citation type="journal article" date="2014" name="Nucleic Acids Res.">
        <title>The evolutionary dynamics of variant antigen genes in Babesia reveal a history of genomic innovation underlying host-parasite interaction.</title>
        <authorList>
            <person name="Jackson A.P."/>
            <person name="Otto T.D."/>
            <person name="Darby A."/>
            <person name="Ramaprasad A."/>
            <person name="Xia D."/>
            <person name="Echaide I.E."/>
            <person name="Farber M."/>
            <person name="Gahlot S."/>
            <person name="Gamble J."/>
            <person name="Gupta D."/>
            <person name="Gupta Y."/>
            <person name="Jackson L."/>
            <person name="Malandrin L."/>
            <person name="Malas T.B."/>
            <person name="Moussa E."/>
            <person name="Nair M."/>
            <person name="Reid A.J."/>
            <person name="Sanders M."/>
            <person name="Sharma J."/>
            <person name="Tracey A."/>
            <person name="Quail M.A."/>
            <person name="Weir W."/>
            <person name="Wastling J.M."/>
            <person name="Hall N."/>
            <person name="Willadsen P."/>
            <person name="Lingelbach K."/>
            <person name="Shiels B."/>
            <person name="Tait A."/>
            <person name="Berriman M."/>
            <person name="Allred D.R."/>
            <person name="Pain A."/>
        </authorList>
    </citation>
    <scope>NUCLEOTIDE SEQUENCE</scope>
    <source>
        <strain evidence="1">1802A</strain>
    </source>
</reference>
<evidence type="ECO:0000313" key="2">
    <source>
        <dbReference type="Proteomes" id="UP001195914"/>
    </source>
</evidence>
<dbReference type="Proteomes" id="UP001195914">
    <property type="component" value="Unassembled WGS sequence"/>
</dbReference>
<proteinExistence type="predicted"/>
<organism evidence="1 2">
    <name type="scientific">Babesia divergens</name>
    <dbReference type="NCBI Taxonomy" id="32595"/>
    <lineage>
        <taxon>Eukaryota</taxon>
        <taxon>Sar</taxon>
        <taxon>Alveolata</taxon>
        <taxon>Apicomplexa</taxon>
        <taxon>Aconoidasida</taxon>
        <taxon>Piroplasmida</taxon>
        <taxon>Babesiidae</taxon>
        <taxon>Babesia</taxon>
    </lineage>
</organism>
<reference evidence="1" key="2">
    <citation type="submission" date="2021-05" db="EMBL/GenBank/DDBJ databases">
        <authorList>
            <person name="Pain A."/>
        </authorList>
    </citation>
    <scope>NUCLEOTIDE SEQUENCE</scope>
    <source>
        <strain evidence="1">1802A</strain>
    </source>
</reference>
<name>A0AAD9GBK9_BABDI</name>
<gene>
    <name evidence="1" type="ORF">X943_003044</name>
</gene>